<dbReference type="OrthoDB" id="9815677at2"/>
<comment type="caution">
    <text evidence="2">Once thought to be involved in copper homeostasis, experiments in E.coli have shown this is not the case.</text>
</comment>
<evidence type="ECO:0000313" key="4">
    <source>
        <dbReference type="EMBL" id="SHE50981.1"/>
    </source>
</evidence>
<dbReference type="Proteomes" id="UP000033608">
    <property type="component" value="Unassembled WGS sequence"/>
</dbReference>
<keyword evidence="2" id="KW-0963">Cytoplasm</keyword>
<accession>A0A0F5LEJ6</accession>
<sequence length="239" mass="24285">MTILLEVCVDSPRGLQAAIAGGAHRIELCSALGLGGLSPSPGLVAAAASSPIPVYAMVRPRPGDFVFDATDLAAMHVEIAGIRAAGLAGVVLGVNRPDRTLDIDMLAELVDAAGDLGTTLHRAIDLVPDFPAALESAVDLGFDQILTSGGRLTGIEGADILAALVAQAGDRIAIMAGSGVKPANVAELIARTGVRQVHASCRSPVAVDQPLEVALGFRTEFEADTSAAIVAEMLAAIHS</sequence>
<gene>
    <name evidence="2" type="primary">cutC</name>
    <name evidence="4" type="ORF">SAMN02745223_00590</name>
    <name evidence="3" type="ORF">VW29_16515</name>
</gene>
<dbReference type="EMBL" id="LAJF01000101">
    <property type="protein sequence ID" value="KKB80614.1"/>
    <property type="molecule type" value="Genomic_DNA"/>
</dbReference>
<evidence type="ECO:0000256" key="1">
    <source>
        <dbReference type="ARBA" id="ARBA00007768"/>
    </source>
</evidence>
<dbReference type="HAMAP" id="MF_00795">
    <property type="entry name" value="CutC"/>
    <property type="match status" value="1"/>
</dbReference>
<dbReference type="STRING" id="1121477.SAMN02745223_00590"/>
<dbReference type="Proteomes" id="UP000184533">
    <property type="component" value="Unassembled WGS sequence"/>
</dbReference>
<evidence type="ECO:0000313" key="6">
    <source>
        <dbReference type="Proteomes" id="UP000184533"/>
    </source>
</evidence>
<reference evidence="4 6" key="2">
    <citation type="submission" date="2016-11" db="EMBL/GenBank/DDBJ databases">
        <authorList>
            <person name="Jaros S."/>
            <person name="Januszkiewicz K."/>
            <person name="Wedrychowicz H."/>
        </authorList>
    </citation>
    <scope>NUCLEOTIDE SEQUENCE [LARGE SCALE GENOMIC DNA]</scope>
    <source>
        <strain evidence="4 6">DSM 17137</strain>
    </source>
</reference>
<comment type="similarity">
    <text evidence="1 2">Belongs to the CutC family.</text>
</comment>
<dbReference type="GO" id="GO:0005507">
    <property type="term" value="F:copper ion binding"/>
    <property type="evidence" value="ECO:0007669"/>
    <property type="project" value="TreeGrafter"/>
</dbReference>
<dbReference type="SUPFAM" id="SSF110395">
    <property type="entry name" value="CutC-like"/>
    <property type="match status" value="1"/>
</dbReference>
<dbReference type="Gene3D" id="3.20.20.380">
    <property type="entry name" value="Copper homeostasis (CutC) domain"/>
    <property type="match status" value="1"/>
</dbReference>
<dbReference type="PANTHER" id="PTHR12598:SF0">
    <property type="entry name" value="COPPER HOMEOSTASIS PROTEIN CUTC HOMOLOG"/>
    <property type="match status" value="1"/>
</dbReference>
<dbReference type="Pfam" id="PF03932">
    <property type="entry name" value="CutC"/>
    <property type="match status" value="1"/>
</dbReference>
<reference evidence="3 5" key="1">
    <citation type="submission" date="2015-03" db="EMBL/GenBank/DDBJ databases">
        <authorList>
            <person name="Hassan Y.I."/>
            <person name="Lepp D."/>
            <person name="Zhou T."/>
        </authorList>
    </citation>
    <scope>NUCLEOTIDE SEQUENCE [LARGE SCALE GENOMIC DNA]</scope>
    <source>
        <strain evidence="3 5">DSM 17137</strain>
    </source>
</reference>
<dbReference type="InterPro" id="IPR005627">
    <property type="entry name" value="CutC-like"/>
</dbReference>
<keyword evidence="5" id="KW-1185">Reference proteome</keyword>
<protein>
    <recommendedName>
        <fullName evidence="2">PF03932 family protein CutC</fullName>
    </recommendedName>
</protein>
<evidence type="ECO:0000313" key="3">
    <source>
        <dbReference type="EMBL" id="KKB80614.1"/>
    </source>
</evidence>
<evidence type="ECO:0000256" key="2">
    <source>
        <dbReference type="HAMAP-Rule" id="MF_00795"/>
    </source>
</evidence>
<dbReference type="EMBL" id="FQVC01000001">
    <property type="protein sequence ID" value="SHE50981.1"/>
    <property type="molecule type" value="Genomic_DNA"/>
</dbReference>
<dbReference type="GO" id="GO:0005737">
    <property type="term" value="C:cytoplasm"/>
    <property type="evidence" value="ECO:0007669"/>
    <property type="project" value="UniProtKB-SubCell"/>
</dbReference>
<dbReference type="AlphaFoldDB" id="A0A0F5LEJ6"/>
<dbReference type="PATRIC" id="fig|1121477.3.peg.46"/>
<organism evidence="3 5">
    <name type="scientific">Devosia limi DSM 17137</name>
    <dbReference type="NCBI Taxonomy" id="1121477"/>
    <lineage>
        <taxon>Bacteria</taxon>
        <taxon>Pseudomonadati</taxon>
        <taxon>Pseudomonadota</taxon>
        <taxon>Alphaproteobacteria</taxon>
        <taxon>Hyphomicrobiales</taxon>
        <taxon>Devosiaceae</taxon>
        <taxon>Devosia</taxon>
    </lineage>
</organism>
<dbReference type="InterPro" id="IPR036822">
    <property type="entry name" value="CutC-like_dom_sf"/>
</dbReference>
<proteinExistence type="inferred from homology"/>
<comment type="subcellular location">
    <subcellularLocation>
        <location evidence="2">Cytoplasm</location>
    </subcellularLocation>
</comment>
<dbReference type="RefSeq" id="WP_046136373.1">
    <property type="nucleotide sequence ID" value="NZ_FQVC01000001.1"/>
</dbReference>
<dbReference type="PANTHER" id="PTHR12598">
    <property type="entry name" value="COPPER HOMEOSTASIS PROTEIN CUTC"/>
    <property type="match status" value="1"/>
</dbReference>
<name>A0A0F5LEJ6_9HYPH</name>
<evidence type="ECO:0000313" key="5">
    <source>
        <dbReference type="Proteomes" id="UP000033608"/>
    </source>
</evidence>